<evidence type="ECO:0000256" key="2">
    <source>
        <dbReference type="ARBA" id="ARBA00022475"/>
    </source>
</evidence>
<dbReference type="CDD" id="cd01127">
    <property type="entry name" value="TrwB_TraG_TraD_VirD4"/>
    <property type="match status" value="1"/>
</dbReference>
<evidence type="ECO:0000256" key="7">
    <source>
        <dbReference type="SAM" id="Phobius"/>
    </source>
</evidence>
<dbReference type="InterPro" id="IPR032689">
    <property type="entry name" value="TraG-D_C"/>
</dbReference>
<feature type="transmembrane region" description="Helical" evidence="7">
    <location>
        <begin position="7"/>
        <end position="30"/>
    </location>
</feature>
<dbReference type="InterPro" id="IPR051539">
    <property type="entry name" value="T4SS-coupling_protein"/>
</dbReference>
<evidence type="ECO:0000256" key="6">
    <source>
        <dbReference type="SAM" id="MobiDB-lite"/>
    </source>
</evidence>
<evidence type="ECO:0000256" key="5">
    <source>
        <dbReference type="ARBA" id="ARBA00023136"/>
    </source>
</evidence>
<evidence type="ECO:0000313" key="9">
    <source>
        <dbReference type="EMBL" id="SIT15765.1"/>
    </source>
</evidence>
<feature type="transmembrane region" description="Helical" evidence="7">
    <location>
        <begin position="117"/>
        <end position="136"/>
    </location>
</feature>
<name>A0ABY1L280_9FLAO</name>
<keyword evidence="4 7" id="KW-1133">Transmembrane helix</keyword>
<feature type="transmembrane region" description="Helical" evidence="7">
    <location>
        <begin position="296"/>
        <end position="315"/>
    </location>
</feature>
<dbReference type="RefSeq" id="WP_083690594.1">
    <property type="nucleotide sequence ID" value="NZ_FTOB01000016.1"/>
</dbReference>
<keyword evidence="10" id="KW-1185">Reference proteome</keyword>
<dbReference type="SUPFAM" id="SSF52540">
    <property type="entry name" value="P-loop containing nucleoside triphosphate hydrolases"/>
    <property type="match status" value="1"/>
</dbReference>
<protein>
    <submittedName>
        <fullName evidence="9">TraM recognition site of TraD and TraG</fullName>
    </submittedName>
</protein>
<dbReference type="InterPro" id="IPR027417">
    <property type="entry name" value="P-loop_NTPase"/>
</dbReference>
<feature type="region of interest" description="Disordered" evidence="6">
    <location>
        <begin position="633"/>
        <end position="660"/>
    </location>
</feature>
<evidence type="ECO:0000256" key="4">
    <source>
        <dbReference type="ARBA" id="ARBA00022989"/>
    </source>
</evidence>
<sequence length="660" mass="74842">MKDKFSIDILITFALISCLLLLSLDIYTGFYNELNNLELTDRSINHGIKQVYLQLPFLSNSFFLRIIILGVFMLCSFGISLKKKPEEDPDLKKYVISVIISFSLFVLSGGFKVNLVANLIITFASWTGFIWSFLHIRKHFNFFSNKDEFNNKNLIFQQEKVYKENPYSVNLKTENGLINVVNPFRATMVLGTPGSGKSYSVIEEYIRQHIMKNFSMMVYDFKFPSLAKETYAFYEYYKNTYKVTPKFTVISLDDIPSSNFVNPISPNLIRKTADAIEASQTVLFNLNKEWITKKDFFAQSAISYFACCIYFLKLFENGKFCTLPHAIALASCPDEKVFKVFQRRPELRFFMTPFADALAKQAYEQLSGQTATARIPLSQLATRELFWVMGNNVYPELNASLDINNPEDPQIMILANSPTTQTTNSPALGLISTQLLKVVNVQNKLPSSIILDELPTMYFMGLDNLIATARSNKVSTTIGMQDLEQLKRDYGDKVAETIFNIVGNIFSGSVRSSTATKLQEIFGKKKQRLKNMTVDTSTTSYSINESMDFAIPVSTISQLSQGEFVGIVADNFGEEIKQKVFRGHIKVDKRTDQIKKDIPFVINEDNLEELLNGNFKRIVDEIDIIIANELAEISETEEKENGDDGKEGEGKEEESKVGQG</sequence>
<keyword evidence="3 7" id="KW-0812">Transmembrane</keyword>
<dbReference type="Proteomes" id="UP000185728">
    <property type="component" value="Unassembled WGS sequence"/>
</dbReference>
<evidence type="ECO:0000256" key="1">
    <source>
        <dbReference type="ARBA" id="ARBA00004651"/>
    </source>
</evidence>
<evidence type="ECO:0000313" key="10">
    <source>
        <dbReference type="Proteomes" id="UP000185728"/>
    </source>
</evidence>
<dbReference type="PANTHER" id="PTHR37937:SF1">
    <property type="entry name" value="CONJUGATIVE TRANSFER: DNA TRANSPORT"/>
    <property type="match status" value="1"/>
</dbReference>
<dbReference type="Gene3D" id="3.40.50.300">
    <property type="entry name" value="P-loop containing nucleotide triphosphate hydrolases"/>
    <property type="match status" value="2"/>
</dbReference>
<keyword evidence="2" id="KW-1003">Cell membrane</keyword>
<gene>
    <name evidence="9" type="ORF">SAMN05421766_11616</name>
</gene>
<reference evidence="9 10" key="1">
    <citation type="submission" date="2017-01" db="EMBL/GenBank/DDBJ databases">
        <authorList>
            <person name="Varghese N."/>
            <person name="Submissions S."/>
        </authorList>
    </citation>
    <scope>NUCLEOTIDE SEQUENCE [LARGE SCALE GENOMIC DNA]</scope>
    <source>
        <strain evidence="9 10">DSM 2061</strain>
    </source>
</reference>
<feature type="transmembrane region" description="Helical" evidence="7">
    <location>
        <begin position="93"/>
        <end position="111"/>
    </location>
</feature>
<comment type="caution">
    <text evidence="9">The sequence shown here is derived from an EMBL/GenBank/DDBJ whole genome shotgun (WGS) entry which is preliminary data.</text>
</comment>
<evidence type="ECO:0000256" key="3">
    <source>
        <dbReference type="ARBA" id="ARBA00022692"/>
    </source>
</evidence>
<organism evidence="9 10">
    <name type="scientific">Zobellia uliginosa</name>
    <dbReference type="NCBI Taxonomy" id="143224"/>
    <lineage>
        <taxon>Bacteria</taxon>
        <taxon>Pseudomonadati</taxon>
        <taxon>Bacteroidota</taxon>
        <taxon>Flavobacteriia</taxon>
        <taxon>Flavobacteriales</taxon>
        <taxon>Flavobacteriaceae</taxon>
        <taxon>Zobellia</taxon>
    </lineage>
</organism>
<accession>A0ABY1L280</accession>
<keyword evidence="5 7" id="KW-0472">Membrane</keyword>
<feature type="domain" description="TraD/TraG TraM recognition site" evidence="8">
    <location>
        <begin position="449"/>
        <end position="537"/>
    </location>
</feature>
<feature type="compositionally biased region" description="Basic and acidic residues" evidence="6">
    <location>
        <begin position="642"/>
        <end position="660"/>
    </location>
</feature>
<evidence type="ECO:0000259" key="8">
    <source>
        <dbReference type="Pfam" id="PF12696"/>
    </source>
</evidence>
<feature type="transmembrane region" description="Helical" evidence="7">
    <location>
        <begin position="62"/>
        <end position="81"/>
    </location>
</feature>
<dbReference type="EMBL" id="FTOB01000016">
    <property type="protein sequence ID" value="SIT15765.1"/>
    <property type="molecule type" value="Genomic_DNA"/>
</dbReference>
<dbReference type="PANTHER" id="PTHR37937">
    <property type="entry name" value="CONJUGATIVE TRANSFER: DNA TRANSPORT"/>
    <property type="match status" value="1"/>
</dbReference>
<comment type="subcellular location">
    <subcellularLocation>
        <location evidence="1">Cell membrane</location>
        <topology evidence="1">Multi-pass membrane protein</topology>
    </subcellularLocation>
</comment>
<proteinExistence type="predicted"/>
<dbReference type="Pfam" id="PF12696">
    <property type="entry name" value="TraG-D_C"/>
    <property type="match status" value="1"/>
</dbReference>